<dbReference type="AlphaFoldDB" id="A0A835YWQ5"/>
<protein>
    <submittedName>
        <fullName evidence="3">Uncharacterized protein</fullName>
    </submittedName>
</protein>
<proteinExistence type="predicted"/>
<gene>
    <name evidence="3" type="ORF">JKP88DRAFT_241178</name>
</gene>
<evidence type="ECO:0000313" key="4">
    <source>
        <dbReference type="Proteomes" id="UP000664859"/>
    </source>
</evidence>
<feature type="transmembrane region" description="Helical" evidence="2">
    <location>
        <begin position="303"/>
        <end position="322"/>
    </location>
</feature>
<evidence type="ECO:0000256" key="1">
    <source>
        <dbReference type="SAM" id="MobiDB-lite"/>
    </source>
</evidence>
<keyword evidence="2" id="KW-0472">Membrane</keyword>
<feature type="region of interest" description="Disordered" evidence="1">
    <location>
        <begin position="1"/>
        <end position="37"/>
    </location>
</feature>
<reference evidence="3" key="1">
    <citation type="submission" date="2021-02" db="EMBL/GenBank/DDBJ databases">
        <title>First Annotated Genome of the Yellow-green Alga Tribonema minus.</title>
        <authorList>
            <person name="Mahan K.M."/>
        </authorList>
    </citation>
    <scope>NUCLEOTIDE SEQUENCE</scope>
    <source>
        <strain evidence="3">UTEX B ZZ1240</strain>
    </source>
</reference>
<evidence type="ECO:0000256" key="2">
    <source>
        <dbReference type="SAM" id="Phobius"/>
    </source>
</evidence>
<feature type="transmembrane region" description="Helical" evidence="2">
    <location>
        <begin position="342"/>
        <end position="367"/>
    </location>
</feature>
<dbReference type="Proteomes" id="UP000664859">
    <property type="component" value="Unassembled WGS sequence"/>
</dbReference>
<keyword evidence="4" id="KW-1185">Reference proteome</keyword>
<name>A0A835YWQ5_9STRA</name>
<organism evidence="3 4">
    <name type="scientific">Tribonema minus</name>
    <dbReference type="NCBI Taxonomy" id="303371"/>
    <lineage>
        <taxon>Eukaryota</taxon>
        <taxon>Sar</taxon>
        <taxon>Stramenopiles</taxon>
        <taxon>Ochrophyta</taxon>
        <taxon>PX clade</taxon>
        <taxon>Xanthophyceae</taxon>
        <taxon>Tribonematales</taxon>
        <taxon>Tribonemataceae</taxon>
        <taxon>Tribonema</taxon>
    </lineage>
</organism>
<dbReference type="EMBL" id="JAFCMP010000223">
    <property type="protein sequence ID" value="KAG5182866.1"/>
    <property type="molecule type" value="Genomic_DNA"/>
</dbReference>
<keyword evidence="2" id="KW-0812">Transmembrane</keyword>
<sequence length="379" mass="40976">MVTTPLNEHSAGKRQHTATPLISASRAQRTPPPATAPETAERLKAMTERLKAMTDAGALELACCGSNAWVFLSYELRAQPADVGRQKRGVDCIGEDLLTAALSVPAAGHGACLAHFRTFCEALVAAMTLHRYDLEMQCKAAALLVRFDNTFAVMSTLEGAGVAEALLHAMDAHAGVVALQRDCVVILRRLFAHIARSKGGHDEEVELTTFEHDDRVAGFASANSRVDGIHLQLAVRPARLPPLHTTGPTARSAGVARQIRRTRAHHDIDMDYVIAKRLEHLKRNWEMQGAVWSTTATPATQKVELGVIFAVCTGLLATYLSFSSNKVLDTALARVSPQGQAGTFVNVFKALSAMGSGGLYLLYFMLFKHARVAAIKKTM</sequence>
<comment type="caution">
    <text evidence="3">The sequence shown here is derived from an EMBL/GenBank/DDBJ whole genome shotgun (WGS) entry which is preliminary data.</text>
</comment>
<accession>A0A835YWQ5</accession>
<feature type="compositionally biased region" description="Polar residues" evidence="1">
    <location>
        <begin position="17"/>
        <end position="28"/>
    </location>
</feature>
<keyword evidence="2" id="KW-1133">Transmembrane helix</keyword>
<evidence type="ECO:0000313" key="3">
    <source>
        <dbReference type="EMBL" id="KAG5182866.1"/>
    </source>
</evidence>